<feature type="compositionally biased region" description="Polar residues" evidence="1">
    <location>
        <begin position="365"/>
        <end position="376"/>
    </location>
</feature>
<feature type="region of interest" description="Disordered" evidence="1">
    <location>
        <begin position="337"/>
        <end position="428"/>
    </location>
</feature>
<feature type="compositionally biased region" description="Low complexity" evidence="1">
    <location>
        <begin position="639"/>
        <end position="654"/>
    </location>
</feature>
<evidence type="ECO:0000313" key="3">
    <source>
        <dbReference type="Proteomes" id="UP001213000"/>
    </source>
</evidence>
<evidence type="ECO:0000313" key="2">
    <source>
        <dbReference type="EMBL" id="KAJ3563247.1"/>
    </source>
</evidence>
<feature type="compositionally biased region" description="Basic and acidic residues" evidence="1">
    <location>
        <begin position="525"/>
        <end position="560"/>
    </location>
</feature>
<organism evidence="2 3">
    <name type="scientific">Leucocoprinus birnbaumii</name>
    <dbReference type="NCBI Taxonomy" id="56174"/>
    <lineage>
        <taxon>Eukaryota</taxon>
        <taxon>Fungi</taxon>
        <taxon>Dikarya</taxon>
        <taxon>Basidiomycota</taxon>
        <taxon>Agaricomycotina</taxon>
        <taxon>Agaricomycetes</taxon>
        <taxon>Agaricomycetidae</taxon>
        <taxon>Agaricales</taxon>
        <taxon>Agaricineae</taxon>
        <taxon>Agaricaceae</taxon>
        <taxon>Leucocoprinus</taxon>
    </lineage>
</organism>
<dbReference type="Gene3D" id="3.30.40.10">
    <property type="entry name" value="Zinc/RING finger domain, C3HC4 (zinc finger)"/>
    <property type="match status" value="1"/>
</dbReference>
<comment type="caution">
    <text evidence="2">The sequence shown here is derived from an EMBL/GenBank/DDBJ whole genome shotgun (WGS) entry which is preliminary data.</text>
</comment>
<dbReference type="CDD" id="cd16620">
    <property type="entry name" value="vRING-HC-C4C4_RBBP6"/>
    <property type="match status" value="1"/>
</dbReference>
<gene>
    <name evidence="2" type="ORF">NP233_g9061</name>
</gene>
<feature type="compositionally biased region" description="Basic and acidic residues" evidence="1">
    <location>
        <begin position="354"/>
        <end position="364"/>
    </location>
</feature>
<feature type="compositionally biased region" description="Basic and acidic residues" evidence="1">
    <location>
        <begin position="578"/>
        <end position="590"/>
    </location>
</feature>
<dbReference type="EMBL" id="JANIEX010000779">
    <property type="protein sequence ID" value="KAJ3563247.1"/>
    <property type="molecule type" value="Genomic_DNA"/>
</dbReference>
<sequence>MVTPEGGYVVAQPDLAAWQKQVSSRAKGLTAAEVREKAPTDPSLACPIDNKLYRDAVKTPCCGKHYCEECIQTYLLERDFVCPNCSKKVPSLDKLIVDKPMRIKVSDYIDKAIEESKREGSEDPTKPRDSSVFSSGTPDISGDQDIYSDTQPDPTLGDMSHIVDSIPQLQAQINQLSAMLQNPSLPNQVRMQTELQYQQVQYQLNNAQTYAAALAAATSLQQQVAAAANFNMNNMNMGAAMGGMAMNGGSSGGNFQTQQQPGPDSAYQRLPVNNRRKNLKRERPSDFLEIAVFQDGQTALQLNLPYWLDRAHLIHSTDLRDEAKVLRKIHSPLASKPFRMFSSKKKNSMSSDTPQDKPPSDIRGSETSAPQETTSHPTERSGTEFNETPPLQSSGNYPTNPTTEHRYGSNIGTGVYDPNAENVSRPSYTISESDFKKTGADSGHGIHARQYYGVESSSVPVGSTTYVRESQLEARRNVEPTMSKTRASETDVPTGRYERSNVPAEPYPSGRVGEKADIMSASPPIEERRYESAVGEPRLHERDVQRERGMAQSVEQERSPKGKAKNRKSSFGALFHRGQRDAPSVDRDTDTGNLGNRPGEYSEPGGERLPTSRSEQERLAGTTQGDERLARESEGGYGTTAATGAPGAPVGAPGSDTAAGSRMSGAGSNVRGAGPEAGSGYDTTGRVRCRSGRQRGRELATCLLSPAYLFQARRYEPDIKREMAQGKGKPGMMDKLVGKAEIAIGKATAKPDMLAKGEAKAAGLSKN</sequence>
<accession>A0AAD5VMV7</accession>
<proteinExistence type="predicted"/>
<dbReference type="AlphaFoldDB" id="A0AAD5VMV7"/>
<reference evidence="2" key="1">
    <citation type="submission" date="2022-07" db="EMBL/GenBank/DDBJ databases">
        <title>Genome Sequence of Leucocoprinus birnbaumii.</title>
        <authorList>
            <person name="Buettner E."/>
        </authorList>
    </citation>
    <scope>NUCLEOTIDE SEQUENCE</scope>
    <source>
        <strain evidence="2">VT141</strain>
    </source>
</reference>
<evidence type="ECO:0008006" key="4">
    <source>
        <dbReference type="Google" id="ProtNLM"/>
    </source>
</evidence>
<name>A0AAD5VMV7_9AGAR</name>
<feature type="region of interest" description="Disordered" evidence="1">
    <location>
        <begin position="466"/>
        <end position="694"/>
    </location>
</feature>
<feature type="region of interest" description="Disordered" evidence="1">
    <location>
        <begin position="114"/>
        <end position="160"/>
    </location>
</feature>
<dbReference type="InterPro" id="IPR013083">
    <property type="entry name" value="Znf_RING/FYVE/PHD"/>
</dbReference>
<feature type="compositionally biased region" description="Basic and acidic residues" evidence="1">
    <location>
        <begin position="625"/>
        <end position="634"/>
    </location>
</feature>
<protein>
    <recommendedName>
        <fullName evidence="4">RING-type domain-containing protein</fullName>
    </recommendedName>
</protein>
<feature type="compositionally biased region" description="Polar residues" evidence="1">
    <location>
        <begin position="383"/>
        <end position="402"/>
    </location>
</feature>
<dbReference type="SUPFAM" id="SSF57850">
    <property type="entry name" value="RING/U-box"/>
    <property type="match status" value="1"/>
</dbReference>
<feature type="region of interest" description="Disordered" evidence="1">
    <location>
        <begin position="249"/>
        <end position="269"/>
    </location>
</feature>
<feature type="compositionally biased region" description="Basic and acidic residues" evidence="1">
    <location>
        <begin position="114"/>
        <end position="129"/>
    </location>
</feature>
<dbReference type="Proteomes" id="UP001213000">
    <property type="component" value="Unassembled WGS sequence"/>
</dbReference>
<evidence type="ECO:0000256" key="1">
    <source>
        <dbReference type="SAM" id="MobiDB-lite"/>
    </source>
</evidence>
<keyword evidence="3" id="KW-1185">Reference proteome</keyword>